<reference evidence="15" key="1">
    <citation type="submission" date="2022-11" db="EMBL/GenBank/DDBJ databases">
        <title>Centuries of genome instability and evolution in soft-shell clam transmissible cancer (bioRxiv).</title>
        <authorList>
            <person name="Hart S.F.M."/>
            <person name="Yonemitsu M.A."/>
            <person name="Giersch R.M."/>
            <person name="Beal B.F."/>
            <person name="Arriagada G."/>
            <person name="Davis B.W."/>
            <person name="Ostrander E.A."/>
            <person name="Goff S.P."/>
            <person name="Metzger M.J."/>
        </authorList>
    </citation>
    <scope>NUCLEOTIDE SEQUENCE</scope>
    <source>
        <strain evidence="15">MELC-2E11</strain>
        <tissue evidence="15">Siphon/mantle</tissue>
    </source>
</reference>
<keyword evidence="7" id="KW-0735">Signal-anchor</keyword>
<evidence type="ECO:0000256" key="8">
    <source>
        <dbReference type="ARBA" id="ARBA00022989"/>
    </source>
</evidence>
<keyword evidence="6 12" id="KW-0812">Transmembrane</keyword>
<dbReference type="SUPFAM" id="SSF53756">
    <property type="entry name" value="UDP-Glycosyltransferase/glycogen phosphorylase"/>
    <property type="match status" value="1"/>
</dbReference>
<evidence type="ECO:0000313" key="16">
    <source>
        <dbReference type="Proteomes" id="UP001164746"/>
    </source>
</evidence>
<protein>
    <recommendedName>
        <fullName evidence="12">Fucosyltransferase</fullName>
        <ecNumber evidence="12">2.4.1.-</ecNumber>
    </recommendedName>
</protein>
<evidence type="ECO:0000259" key="14">
    <source>
        <dbReference type="Pfam" id="PF17039"/>
    </source>
</evidence>
<dbReference type="Pfam" id="PF17039">
    <property type="entry name" value="Glyco_tran_10_N"/>
    <property type="match status" value="1"/>
</dbReference>
<dbReference type="InterPro" id="IPR055270">
    <property type="entry name" value="Glyco_tran_10_C"/>
</dbReference>
<accession>A0ABY7DMT0</accession>
<evidence type="ECO:0000256" key="1">
    <source>
        <dbReference type="ARBA" id="ARBA00004323"/>
    </source>
</evidence>
<dbReference type="Pfam" id="PF00852">
    <property type="entry name" value="Glyco_transf_10"/>
    <property type="match status" value="1"/>
</dbReference>
<sequence>MDACLLHICCGRRKTDTQEKECNTKRGCKKPKWMDYYCVRKVKKKYHAWKRYTYSRSYRDYQSYCKIRNSTTKAIRFSKRKYQKGVAESSKTSQKSFWSFVKGETNTRSGIGDLRDKNGNIATEIKDKANILNDFFASVFTREDNSEIPNFEDKLEKENFISDIIVSPHWGWMEDAQKQLPQCPVSCTATSDKSTLTDADAVMFHTNDFWKYKGFLATIKNVDIELPKLRTPNQVWALFSWEPMIYHWGNIPPNIMNWTMLYRRESSIYMPFTSYYKMTQKEITQESTKAKETTNYFQEKTKFATTMVSNCNDQARRYRIIDELQQYIDLDYFGKCSGKIICKAGVPTTECGEMNFKKYKFYLAFENSFCRDYVSEKFWNALDRRQIPVIAAPKYNLEMLPPNSYLNVFDFPSIKAVAERMIEIGSNEALFNSFFEWTKFYKKDNTSIYCKLSLATCNYIHRQAALHYWIMVHDNGSEGVFYYRQYHLPREDSKITADCNMISSEPSSKSSHCAVEEFFIVHVTGAVVTFLLKVIKTNYIIQHSKHTRTEYLESKSSTSLRVAMSEYSSESPAQITCKHTNT</sequence>
<evidence type="ECO:0000256" key="9">
    <source>
        <dbReference type="ARBA" id="ARBA00023034"/>
    </source>
</evidence>
<dbReference type="Proteomes" id="UP001164746">
    <property type="component" value="Chromosome 2"/>
</dbReference>
<dbReference type="PANTHER" id="PTHR48438">
    <property type="entry name" value="ALPHA-(1,3)-FUCOSYLTRANSFERASE C-RELATED"/>
    <property type="match status" value="1"/>
</dbReference>
<proteinExistence type="inferred from homology"/>
<name>A0ABY7DMT0_MYAAR</name>
<evidence type="ECO:0000256" key="2">
    <source>
        <dbReference type="ARBA" id="ARBA00004922"/>
    </source>
</evidence>
<evidence type="ECO:0000256" key="7">
    <source>
        <dbReference type="ARBA" id="ARBA00022968"/>
    </source>
</evidence>
<evidence type="ECO:0000256" key="3">
    <source>
        <dbReference type="ARBA" id="ARBA00008919"/>
    </source>
</evidence>
<evidence type="ECO:0000259" key="13">
    <source>
        <dbReference type="Pfam" id="PF00852"/>
    </source>
</evidence>
<feature type="domain" description="Fucosyltransferase C-terminal" evidence="13">
    <location>
        <begin position="298"/>
        <end position="463"/>
    </location>
</feature>
<evidence type="ECO:0000256" key="4">
    <source>
        <dbReference type="ARBA" id="ARBA00022676"/>
    </source>
</evidence>
<evidence type="ECO:0000256" key="10">
    <source>
        <dbReference type="ARBA" id="ARBA00023136"/>
    </source>
</evidence>
<keyword evidence="8" id="KW-1133">Transmembrane helix</keyword>
<evidence type="ECO:0000256" key="11">
    <source>
        <dbReference type="ARBA" id="ARBA00023180"/>
    </source>
</evidence>
<keyword evidence="16" id="KW-1185">Reference proteome</keyword>
<organism evidence="15 16">
    <name type="scientific">Mya arenaria</name>
    <name type="common">Soft-shell clam</name>
    <dbReference type="NCBI Taxonomy" id="6604"/>
    <lineage>
        <taxon>Eukaryota</taxon>
        <taxon>Metazoa</taxon>
        <taxon>Spiralia</taxon>
        <taxon>Lophotrochozoa</taxon>
        <taxon>Mollusca</taxon>
        <taxon>Bivalvia</taxon>
        <taxon>Autobranchia</taxon>
        <taxon>Heteroconchia</taxon>
        <taxon>Euheterodonta</taxon>
        <taxon>Imparidentia</taxon>
        <taxon>Neoheterodontei</taxon>
        <taxon>Myida</taxon>
        <taxon>Myoidea</taxon>
        <taxon>Myidae</taxon>
        <taxon>Mya</taxon>
    </lineage>
</organism>
<dbReference type="InterPro" id="IPR031481">
    <property type="entry name" value="Glyco_tran_10_N"/>
</dbReference>
<evidence type="ECO:0000256" key="6">
    <source>
        <dbReference type="ARBA" id="ARBA00022692"/>
    </source>
</evidence>
<comment type="subcellular location">
    <subcellularLocation>
        <location evidence="1">Golgi apparatus membrane</location>
        <topology evidence="1">Single-pass type II membrane protein</topology>
    </subcellularLocation>
    <subcellularLocation>
        <location evidence="12">Golgi apparatus</location>
        <location evidence="12">Golgi stack membrane</location>
        <topology evidence="12">Single-pass type II membrane protein</topology>
    </subcellularLocation>
</comment>
<keyword evidence="5 12" id="KW-0808">Transferase</keyword>
<keyword evidence="9 12" id="KW-0333">Golgi apparatus</keyword>
<comment type="similarity">
    <text evidence="3 12">Belongs to the glycosyltransferase 10 family.</text>
</comment>
<evidence type="ECO:0000256" key="12">
    <source>
        <dbReference type="RuleBase" id="RU003832"/>
    </source>
</evidence>
<dbReference type="InterPro" id="IPR001503">
    <property type="entry name" value="Glyco_trans_10"/>
</dbReference>
<gene>
    <name evidence="15" type="ORF">MAR_030350</name>
</gene>
<dbReference type="PANTHER" id="PTHR48438:SF1">
    <property type="entry name" value="ALPHA-(1,3)-FUCOSYLTRANSFERASE C-RELATED"/>
    <property type="match status" value="1"/>
</dbReference>
<dbReference type="EC" id="2.4.1.-" evidence="12"/>
<evidence type="ECO:0000313" key="15">
    <source>
        <dbReference type="EMBL" id="WAQ97660.1"/>
    </source>
</evidence>
<comment type="pathway">
    <text evidence="2">Protein modification; protein glycosylation.</text>
</comment>
<dbReference type="EMBL" id="CP111013">
    <property type="protein sequence ID" value="WAQ97660.1"/>
    <property type="molecule type" value="Genomic_DNA"/>
</dbReference>
<keyword evidence="10" id="KW-0472">Membrane</keyword>
<evidence type="ECO:0000256" key="5">
    <source>
        <dbReference type="ARBA" id="ARBA00022679"/>
    </source>
</evidence>
<keyword evidence="11" id="KW-0325">Glycoprotein</keyword>
<dbReference type="Gene3D" id="3.40.50.11660">
    <property type="entry name" value="Glycosyl transferase family 10, C-terminal domain"/>
    <property type="match status" value="1"/>
</dbReference>
<feature type="domain" description="Fucosyltransferase N-terminal" evidence="14">
    <location>
        <begin position="170"/>
        <end position="272"/>
    </location>
</feature>
<keyword evidence="4 12" id="KW-0328">Glycosyltransferase</keyword>
<dbReference type="InterPro" id="IPR038577">
    <property type="entry name" value="GT10-like_C_sf"/>
</dbReference>